<comment type="caution">
    <text evidence="2">The sequence shown here is derived from an EMBL/GenBank/DDBJ whole genome shotgun (WGS) entry which is preliminary data.</text>
</comment>
<keyword evidence="3" id="KW-1185">Reference proteome</keyword>
<accession>G4TYM2</accession>
<organism evidence="2 3">
    <name type="scientific">Serendipita indica (strain DSM 11827)</name>
    <name type="common">Root endophyte fungus</name>
    <name type="synonym">Piriformospora indica</name>
    <dbReference type="NCBI Taxonomy" id="1109443"/>
    <lineage>
        <taxon>Eukaryota</taxon>
        <taxon>Fungi</taxon>
        <taxon>Dikarya</taxon>
        <taxon>Basidiomycota</taxon>
        <taxon>Agaricomycotina</taxon>
        <taxon>Agaricomycetes</taxon>
        <taxon>Sebacinales</taxon>
        <taxon>Serendipitaceae</taxon>
        <taxon>Serendipita</taxon>
    </lineage>
</organism>
<gene>
    <name evidence="2" type="ORF">PIIN_10408</name>
</gene>
<name>G4TYM2_SERID</name>
<feature type="region of interest" description="Disordered" evidence="1">
    <location>
        <begin position="42"/>
        <end position="74"/>
    </location>
</feature>
<dbReference type="AlphaFoldDB" id="G4TYM2"/>
<feature type="compositionally biased region" description="Basic and acidic residues" evidence="1">
    <location>
        <begin position="48"/>
        <end position="58"/>
    </location>
</feature>
<sequence>MGRVKEEFQPRLFGEGVPLTATVHILSLKSLEKPPLEVVEGLMGKRPPPVEDAVKETDSVSNEGSVADHAWNVS</sequence>
<dbReference type="HOGENOM" id="CLU_2688715_0_0_1"/>
<evidence type="ECO:0000313" key="3">
    <source>
        <dbReference type="Proteomes" id="UP000007148"/>
    </source>
</evidence>
<evidence type="ECO:0000256" key="1">
    <source>
        <dbReference type="SAM" id="MobiDB-lite"/>
    </source>
</evidence>
<reference evidence="2 3" key="1">
    <citation type="journal article" date="2011" name="PLoS Pathog.">
        <title>Endophytic Life Strategies Decoded by Genome and Transcriptome Analyses of the Mutualistic Root Symbiont Piriformospora indica.</title>
        <authorList>
            <person name="Zuccaro A."/>
            <person name="Lahrmann U."/>
            <person name="Guldener U."/>
            <person name="Langen G."/>
            <person name="Pfiffi S."/>
            <person name="Biedenkopf D."/>
            <person name="Wong P."/>
            <person name="Samans B."/>
            <person name="Grimm C."/>
            <person name="Basiewicz M."/>
            <person name="Murat C."/>
            <person name="Martin F."/>
            <person name="Kogel K.H."/>
        </authorList>
    </citation>
    <scope>NUCLEOTIDE SEQUENCE [LARGE SCALE GENOMIC DNA]</scope>
    <source>
        <strain evidence="2 3">DSM 11827</strain>
    </source>
</reference>
<dbReference type="InParanoid" id="G4TYM2"/>
<proteinExistence type="predicted"/>
<evidence type="ECO:0000313" key="2">
    <source>
        <dbReference type="EMBL" id="CCA76415.1"/>
    </source>
</evidence>
<dbReference type="Proteomes" id="UP000007148">
    <property type="component" value="Unassembled WGS sequence"/>
</dbReference>
<dbReference type="EMBL" id="CAFZ01000741">
    <property type="protein sequence ID" value="CCA76415.1"/>
    <property type="molecule type" value="Genomic_DNA"/>
</dbReference>
<protein>
    <submittedName>
        <fullName evidence="2">Uncharacterized protein</fullName>
    </submittedName>
</protein>